<sequence>MCDEEPAFLQKTYIYRKARQRAIEKDLKLTEPTQVYESFQYLKQYHSSIRTLQKYPFILTYITDAQIDLMKDVHNKGFLSVAIDATGGFCKAIFTKPHTTRYLLFYVMVMSINNKVIPLMQILTERHDTNRLKLFLMDAVHLGAPIPHETRCAGSLALLNALSLAFNKCNYSEYQNHCVKVLKNEVPCVKPCFIRSDEAHVIKSACRWKCFLKKDSRVKDLYVRCISYAMEIKCFNELLKLIETIFIISNTKSIEENSTCEIVVEDMKNKLKTFTYEDENDNENDNPFTKEEFSEVVRGDIKTILDNIYNKVENSCRTKELNVELKPNVYYCPKIKDNILYLFAQFASWTNIMVPFYNTKNPQATSAICEEYFKDRKHNDTLCYPVNANKFFLQNLKTTDALTTAAKAFLIRQTKTKVVERKKITIKNYTKNELIVSRNKRRNEIIHTSLKKIKTDNFVQLNQRSLVYNKDSIIQNGNSCDPVMCNGILVKLSNTCAFDSFTEIMSKALKTFGIGMLYLQAKLENNYLKVVSDFIQSMDFDQFYKNRANILYPLGKRSASGVDCRYNIITLIEDLLPSNDNALLTKYKDCLTCNKEYTPSYFNVLSVSPDEVHHIFMDGAIQLQNIQLLIDSVFTGKFTNCSNCNTYRKISSYAVNQILIIDLESIFISFDNDEVKSSNQECPKNLIIMEEKYKLVGIVRIIPGEPIGHYIAYIYDYENKQWLERDDTHEEENILQEFDKQNKNCCPY</sequence>
<keyword evidence="2" id="KW-1185">Reference proteome</keyword>
<evidence type="ECO:0000313" key="1">
    <source>
        <dbReference type="EMBL" id="KAL3388529.1"/>
    </source>
</evidence>
<evidence type="ECO:0008006" key="3">
    <source>
        <dbReference type="Google" id="ProtNLM"/>
    </source>
</evidence>
<protein>
    <recommendedName>
        <fullName evidence="3">USP domain-containing protein</fullName>
    </recommendedName>
</protein>
<reference evidence="1 2" key="1">
    <citation type="journal article" date="2024" name="bioRxiv">
        <title>A reference genome for Trichogramma kaykai: A tiny desert-dwelling parasitoid wasp with competing sex-ratio distorters.</title>
        <authorList>
            <person name="Culotta J."/>
            <person name="Lindsey A.R."/>
        </authorList>
    </citation>
    <scope>NUCLEOTIDE SEQUENCE [LARGE SCALE GENOMIC DNA]</scope>
    <source>
        <strain evidence="1 2">KSX58</strain>
    </source>
</reference>
<dbReference type="CDD" id="cd02257">
    <property type="entry name" value="Peptidase_C19"/>
    <property type="match status" value="1"/>
</dbReference>
<comment type="caution">
    <text evidence="1">The sequence shown here is derived from an EMBL/GenBank/DDBJ whole genome shotgun (WGS) entry which is preliminary data.</text>
</comment>
<dbReference type="Gene3D" id="3.90.70.10">
    <property type="entry name" value="Cysteine proteinases"/>
    <property type="match status" value="1"/>
</dbReference>
<organism evidence="1 2">
    <name type="scientific">Trichogramma kaykai</name>
    <dbReference type="NCBI Taxonomy" id="54128"/>
    <lineage>
        <taxon>Eukaryota</taxon>
        <taxon>Metazoa</taxon>
        <taxon>Ecdysozoa</taxon>
        <taxon>Arthropoda</taxon>
        <taxon>Hexapoda</taxon>
        <taxon>Insecta</taxon>
        <taxon>Pterygota</taxon>
        <taxon>Neoptera</taxon>
        <taxon>Endopterygota</taxon>
        <taxon>Hymenoptera</taxon>
        <taxon>Apocrita</taxon>
        <taxon>Proctotrupomorpha</taxon>
        <taxon>Chalcidoidea</taxon>
        <taxon>Trichogrammatidae</taxon>
        <taxon>Trichogramma</taxon>
    </lineage>
</organism>
<gene>
    <name evidence="1" type="ORF">TKK_016393</name>
</gene>
<name>A0ABD2W609_9HYME</name>
<dbReference type="EMBL" id="JBJJXI010000130">
    <property type="protein sequence ID" value="KAL3388529.1"/>
    <property type="molecule type" value="Genomic_DNA"/>
</dbReference>
<evidence type="ECO:0000313" key="2">
    <source>
        <dbReference type="Proteomes" id="UP001627154"/>
    </source>
</evidence>
<dbReference type="InterPro" id="IPR038765">
    <property type="entry name" value="Papain-like_cys_pep_sf"/>
</dbReference>
<dbReference type="Proteomes" id="UP001627154">
    <property type="component" value="Unassembled WGS sequence"/>
</dbReference>
<dbReference type="AlphaFoldDB" id="A0ABD2W609"/>
<accession>A0ABD2W609</accession>
<dbReference type="SUPFAM" id="SSF54001">
    <property type="entry name" value="Cysteine proteinases"/>
    <property type="match status" value="1"/>
</dbReference>
<proteinExistence type="predicted"/>